<dbReference type="Proteomes" id="UP000664052">
    <property type="component" value="Unassembled WGS sequence"/>
</dbReference>
<dbReference type="RefSeq" id="WP_207050857.1">
    <property type="nucleotide sequence ID" value="NZ_JAFIMU010000006.1"/>
</dbReference>
<evidence type="ECO:0000313" key="3">
    <source>
        <dbReference type="Proteomes" id="UP000664052"/>
    </source>
</evidence>
<reference evidence="2 3" key="1">
    <citation type="submission" date="2021-02" db="EMBL/GenBank/DDBJ databases">
        <title>De Novo genome assembly of isolated myxobacteria.</title>
        <authorList>
            <person name="Stevens D.C."/>
        </authorList>
    </citation>
    <scope>NUCLEOTIDE SEQUENCE [LARGE SCALE GENOMIC DNA]</scope>
    <source>
        <strain evidence="2 3">ATCC 29039</strain>
    </source>
</reference>
<evidence type="ECO:0000256" key="1">
    <source>
        <dbReference type="SAM" id="SignalP"/>
    </source>
</evidence>
<proteinExistence type="predicted"/>
<protein>
    <recommendedName>
        <fullName evidence="4">Secreted protein</fullName>
    </recommendedName>
</protein>
<gene>
    <name evidence="2" type="ORF">JYK02_10880</name>
</gene>
<dbReference type="EMBL" id="JAFIMU010000006">
    <property type="protein sequence ID" value="MBN8228012.1"/>
    <property type="molecule type" value="Genomic_DNA"/>
</dbReference>
<name>A0ABS3DAQ5_9BACT</name>
<keyword evidence="3" id="KW-1185">Reference proteome</keyword>
<organism evidence="2 3">
    <name type="scientific">Corallococcus macrosporus</name>
    <dbReference type="NCBI Taxonomy" id="35"/>
    <lineage>
        <taxon>Bacteria</taxon>
        <taxon>Pseudomonadati</taxon>
        <taxon>Myxococcota</taxon>
        <taxon>Myxococcia</taxon>
        <taxon>Myxococcales</taxon>
        <taxon>Cystobacterineae</taxon>
        <taxon>Myxococcaceae</taxon>
        <taxon>Corallococcus</taxon>
    </lineage>
</organism>
<sequence length="90" mass="10235">MMTIKTGSRFALSIFAMVTLWVTPAQANDCDEAYGYCMDNANSEKDWWTQEHLFFECEMLYAVCNSQPVTCGDNFCGAGEDIYSCYVDCY</sequence>
<accession>A0ABS3DAQ5</accession>
<feature type="signal peptide" evidence="1">
    <location>
        <begin position="1"/>
        <end position="27"/>
    </location>
</feature>
<evidence type="ECO:0000313" key="2">
    <source>
        <dbReference type="EMBL" id="MBN8228012.1"/>
    </source>
</evidence>
<feature type="chain" id="PRO_5046031356" description="Secreted protein" evidence="1">
    <location>
        <begin position="28"/>
        <end position="90"/>
    </location>
</feature>
<evidence type="ECO:0008006" key="4">
    <source>
        <dbReference type="Google" id="ProtNLM"/>
    </source>
</evidence>
<comment type="caution">
    <text evidence="2">The sequence shown here is derived from an EMBL/GenBank/DDBJ whole genome shotgun (WGS) entry which is preliminary data.</text>
</comment>
<keyword evidence="1" id="KW-0732">Signal</keyword>